<feature type="transmembrane region" description="Helical" evidence="17">
    <location>
        <begin position="131"/>
        <end position="150"/>
    </location>
</feature>
<evidence type="ECO:0000259" key="18">
    <source>
        <dbReference type="Pfam" id="PF01982"/>
    </source>
</evidence>
<feature type="domain" description="Riboflavin kinase" evidence="18">
    <location>
        <begin position="18"/>
        <end position="127"/>
    </location>
</feature>
<dbReference type="GO" id="GO:0009231">
    <property type="term" value="P:riboflavin biosynthetic process"/>
    <property type="evidence" value="ECO:0007669"/>
    <property type="project" value="InterPro"/>
</dbReference>
<dbReference type="EC" id="2.7.1.161" evidence="4"/>
<proteinExistence type="inferred from homology"/>
<evidence type="ECO:0000256" key="12">
    <source>
        <dbReference type="ARBA" id="ARBA00022842"/>
    </source>
</evidence>
<keyword evidence="17" id="KW-1133">Transmembrane helix</keyword>
<evidence type="ECO:0000256" key="2">
    <source>
        <dbReference type="ARBA" id="ARBA00005219"/>
    </source>
</evidence>
<evidence type="ECO:0000256" key="4">
    <source>
        <dbReference type="ARBA" id="ARBA00011987"/>
    </source>
</evidence>
<keyword evidence="11" id="KW-0418">Kinase</keyword>
<evidence type="ECO:0000256" key="11">
    <source>
        <dbReference type="ARBA" id="ARBA00022777"/>
    </source>
</evidence>
<dbReference type="GO" id="GO:0046872">
    <property type="term" value="F:metal ion binding"/>
    <property type="evidence" value="ECO:0007669"/>
    <property type="project" value="UniProtKB-KW"/>
</dbReference>
<dbReference type="SUPFAM" id="SSF82114">
    <property type="entry name" value="Riboflavin kinase-like"/>
    <property type="match status" value="1"/>
</dbReference>
<evidence type="ECO:0000256" key="8">
    <source>
        <dbReference type="ARBA" id="ARBA00022679"/>
    </source>
</evidence>
<keyword evidence="8" id="KW-0808">Transferase</keyword>
<dbReference type="InParanoid" id="G0EEV5"/>
<evidence type="ECO:0000256" key="15">
    <source>
        <dbReference type="ARBA" id="ARBA00033116"/>
    </source>
</evidence>
<sequence length="162" mass="18431">MLASNCRFRVYLVVRGKVTRGVGKASRFVTENLYKRLFLDILGCEPYPGTLNVQISDELVVRAYKTIIEELGPCMIYTPRDTRYGRIHLLEALVYGIIPGIIVIPERGVHDYSRTLEIVACRRIRDIAESLNSLVYVVVGCGLIRCWYFWSRAILSLKSSGL</sequence>
<keyword evidence="9" id="KW-0479">Metal-binding</keyword>
<dbReference type="FunCoup" id="G0EEV5">
    <property type="interactions" value="9"/>
</dbReference>
<evidence type="ECO:0000313" key="20">
    <source>
        <dbReference type="Proteomes" id="UP000001037"/>
    </source>
</evidence>
<dbReference type="HOGENOM" id="CLU_1631712_0_0_2"/>
<keyword evidence="20" id="KW-1185">Reference proteome</keyword>
<evidence type="ECO:0000256" key="13">
    <source>
        <dbReference type="ARBA" id="ARBA00029789"/>
    </source>
</evidence>
<evidence type="ECO:0000256" key="17">
    <source>
        <dbReference type="SAM" id="Phobius"/>
    </source>
</evidence>
<evidence type="ECO:0000256" key="10">
    <source>
        <dbReference type="ARBA" id="ARBA00022741"/>
    </source>
</evidence>
<dbReference type="InterPro" id="IPR039063">
    <property type="entry name" value="RibK_CTP-dep"/>
</dbReference>
<comment type="similarity">
    <text evidence="3">Belongs to the archaeal riboflavin kinase family.</text>
</comment>
<keyword evidence="17" id="KW-0812">Transmembrane</keyword>
<reference evidence="19 20" key="1">
    <citation type="journal article" date="2011" name="Stand. Genomic Sci.">
        <title>Complete genome sequence of the hyperthermophilic chemolithoautotroph Pyrolobus fumarii type strain (1A).</title>
        <authorList>
            <person name="Anderson I."/>
            <person name="Goker M."/>
            <person name="Nolan M."/>
            <person name="Lucas S."/>
            <person name="Hammon N."/>
            <person name="Deshpande S."/>
            <person name="Cheng J.F."/>
            <person name="Tapia R."/>
            <person name="Han C."/>
            <person name="Goodwin L."/>
            <person name="Pitluck S."/>
            <person name="Huntemann M."/>
            <person name="Liolios K."/>
            <person name="Ivanova N."/>
            <person name="Pagani I."/>
            <person name="Mavromatis K."/>
            <person name="Ovchinikova G."/>
            <person name="Pati A."/>
            <person name="Chen A."/>
            <person name="Palaniappan K."/>
            <person name="Land M."/>
            <person name="Hauser L."/>
            <person name="Brambilla E.M."/>
            <person name="Huber H."/>
            <person name="Yasawong M."/>
            <person name="Rohde M."/>
            <person name="Spring S."/>
            <person name="Abt B."/>
            <person name="Sikorski J."/>
            <person name="Wirth R."/>
            <person name="Detter J.C."/>
            <person name="Woyke T."/>
            <person name="Bristow J."/>
            <person name="Eisen J.A."/>
            <person name="Markowitz V."/>
            <person name="Hugenholtz P."/>
            <person name="Kyrpides N.C."/>
            <person name="Klenk H.P."/>
            <person name="Lapidus A."/>
        </authorList>
    </citation>
    <scope>NUCLEOTIDE SEQUENCE [LARGE SCALE GENOMIC DNA]</scope>
    <source>
        <strain evidence="20">DSM 11204 / 1A</strain>
    </source>
</reference>
<evidence type="ECO:0000313" key="19">
    <source>
        <dbReference type="EMBL" id="AEM38069.1"/>
    </source>
</evidence>
<evidence type="ECO:0000256" key="14">
    <source>
        <dbReference type="ARBA" id="ARBA00030544"/>
    </source>
</evidence>
<evidence type="ECO:0000256" key="5">
    <source>
        <dbReference type="ARBA" id="ARBA00017394"/>
    </source>
</evidence>
<keyword evidence="12" id="KW-0460">Magnesium</keyword>
<keyword evidence="7" id="KW-0288">FMN</keyword>
<dbReference type="AlphaFoldDB" id="G0EEV5"/>
<comment type="catalytic activity">
    <reaction evidence="16">
        <text>riboflavin + CTP = CDP + FMN + H(+)</text>
        <dbReference type="Rhea" id="RHEA:25021"/>
        <dbReference type="ChEBI" id="CHEBI:15378"/>
        <dbReference type="ChEBI" id="CHEBI:37563"/>
        <dbReference type="ChEBI" id="CHEBI:57986"/>
        <dbReference type="ChEBI" id="CHEBI:58069"/>
        <dbReference type="ChEBI" id="CHEBI:58210"/>
        <dbReference type="EC" id="2.7.1.161"/>
    </reaction>
</comment>
<dbReference type="PANTHER" id="PTHR40706">
    <property type="entry name" value="RIBOFLAVIN KINASE"/>
    <property type="match status" value="1"/>
</dbReference>
<evidence type="ECO:0000256" key="16">
    <source>
        <dbReference type="ARBA" id="ARBA00047857"/>
    </source>
</evidence>
<protein>
    <recommendedName>
        <fullName evidence="5">Riboflavin kinase</fullName>
        <ecNumber evidence="4">2.7.1.161</ecNumber>
    </recommendedName>
    <alternativeName>
        <fullName evidence="14">CTP-dependent riboflavin kinase</fullName>
    </alternativeName>
    <alternativeName>
        <fullName evidence="15">CTP:riboflavin 5'-phosphotransferase</fullName>
    </alternativeName>
    <alternativeName>
        <fullName evidence="13">Flavokinase</fullName>
    </alternativeName>
</protein>
<name>G0EEV5_PYRF1</name>
<dbReference type="InterPro" id="IPR023602">
    <property type="entry name" value="Riboflavin_kinase_CTP-dep"/>
</dbReference>
<keyword evidence="17" id="KW-0472">Membrane</keyword>
<accession>G0EEV5</accession>
<evidence type="ECO:0000256" key="1">
    <source>
        <dbReference type="ARBA" id="ARBA00001946"/>
    </source>
</evidence>
<dbReference type="Pfam" id="PF01982">
    <property type="entry name" value="CTP-dep_RFKase"/>
    <property type="match status" value="1"/>
</dbReference>
<comment type="pathway">
    <text evidence="2">Cofactor biosynthesis; FMN biosynthesis; FMN from riboflavin (CTP route): step 1/1.</text>
</comment>
<dbReference type="PANTHER" id="PTHR40706:SF1">
    <property type="entry name" value="RIBOFLAVIN KINASE"/>
    <property type="match status" value="1"/>
</dbReference>
<dbReference type="EMBL" id="CP002838">
    <property type="protein sequence ID" value="AEM38069.1"/>
    <property type="molecule type" value="Genomic_DNA"/>
</dbReference>
<dbReference type="GO" id="GO:0000166">
    <property type="term" value="F:nucleotide binding"/>
    <property type="evidence" value="ECO:0007669"/>
    <property type="project" value="UniProtKB-KW"/>
</dbReference>
<evidence type="ECO:0000256" key="9">
    <source>
        <dbReference type="ARBA" id="ARBA00022723"/>
    </source>
</evidence>
<comment type="cofactor">
    <cofactor evidence="1">
        <name>Mg(2+)</name>
        <dbReference type="ChEBI" id="CHEBI:18420"/>
    </cofactor>
</comment>
<dbReference type="InterPro" id="IPR023465">
    <property type="entry name" value="Riboflavin_kinase_dom_sf"/>
</dbReference>
<evidence type="ECO:0000256" key="6">
    <source>
        <dbReference type="ARBA" id="ARBA00022630"/>
    </source>
</evidence>
<evidence type="ECO:0000256" key="7">
    <source>
        <dbReference type="ARBA" id="ARBA00022643"/>
    </source>
</evidence>
<dbReference type="GO" id="GO:0009398">
    <property type="term" value="P:FMN biosynthetic process"/>
    <property type="evidence" value="ECO:0007669"/>
    <property type="project" value="UniProtKB-UniPathway"/>
</dbReference>
<keyword evidence="6" id="KW-0285">Flavoprotein</keyword>
<gene>
    <name evidence="19" type="ordered locus">Pyrfu_0197</name>
</gene>
<dbReference type="eggNOG" id="arCOG01904">
    <property type="taxonomic scope" value="Archaea"/>
</dbReference>
<keyword evidence="10" id="KW-0547">Nucleotide-binding</keyword>
<evidence type="ECO:0000256" key="3">
    <source>
        <dbReference type="ARBA" id="ARBA00006428"/>
    </source>
</evidence>
<dbReference type="STRING" id="694429.Pyrfu_0197"/>
<dbReference type="KEGG" id="pfm:Pyrfu_0197"/>
<dbReference type="GO" id="GO:0008531">
    <property type="term" value="F:riboflavin kinase activity"/>
    <property type="evidence" value="ECO:0007669"/>
    <property type="project" value="InterPro"/>
</dbReference>
<dbReference type="Proteomes" id="UP000001037">
    <property type="component" value="Chromosome"/>
</dbReference>
<dbReference type="Gene3D" id="2.40.30.30">
    <property type="entry name" value="Riboflavin kinase-like"/>
    <property type="match status" value="1"/>
</dbReference>
<dbReference type="UniPathway" id="UPA00276">
    <property type="reaction ID" value="UER00929"/>
</dbReference>
<organism evidence="19 20">
    <name type="scientific">Pyrolobus fumarii (strain DSM 11204 / 1A)</name>
    <dbReference type="NCBI Taxonomy" id="694429"/>
    <lineage>
        <taxon>Archaea</taxon>
        <taxon>Thermoproteota</taxon>
        <taxon>Thermoprotei</taxon>
        <taxon>Desulfurococcales</taxon>
        <taxon>Pyrodictiaceae</taxon>
        <taxon>Pyrolobus</taxon>
    </lineage>
</organism>